<dbReference type="InterPro" id="IPR002139">
    <property type="entry name" value="Ribo/fructo_kinase"/>
</dbReference>
<accession>A0A5C8HZK7</accession>
<dbReference type="SUPFAM" id="SSF53613">
    <property type="entry name" value="Ribokinase-like"/>
    <property type="match status" value="1"/>
</dbReference>
<evidence type="ECO:0000256" key="3">
    <source>
        <dbReference type="ARBA" id="ARBA00022741"/>
    </source>
</evidence>
<feature type="binding site" evidence="9">
    <location>
        <position position="233"/>
    </location>
    <ligand>
        <name>substrate</name>
    </ligand>
</feature>
<protein>
    <recommendedName>
        <fullName evidence="9">Deoxyribokinase</fullName>
        <shortName evidence="9">dRK</shortName>
        <ecNumber evidence="9">2.7.1.229</ecNumber>
    </recommendedName>
    <alternativeName>
        <fullName evidence="9">ATP:2-deoxy-D-ribose 5-phosphotransferase</fullName>
    </alternativeName>
</protein>
<reference evidence="11 12" key="1">
    <citation type="submission" date="2019-08" db="EMBL/GenBank/DDBJ databases">
        <authorList>
            <person name="Dong K."/>
        </authorList>
    </citation>
    <scope>NUCLEOTIDE SEQUENCE [LARGE SCALE GENOMIC DNA]</scope>
    <source>
        <strain evidence="11 12">JCM14558</strain>
    </source>
</reference>
<feature type="binding site" evidence="9">
    <location>
        <position position="263"/>
    </location>
    <ligand>
        <name>K(+)</name>
        <dbReference type="ChEBI" id="CHEBI:29103"/>
    </ligand>
</feature>
<dbReference type="InterPro" id="IPR029056">
    <property type="entry name" value="Ribokinase-like"/>
</dbReference>
<evidence type="ECO:0000256" key="4">
    <source>
        <dbReference type="ARBA" id="ARBA00022777"/>
    </source>
</evidence>
<dbReference type="Pfam" id="PF00294">
    <property type="entry name" value="PfkB"/>
    <property type="match status" value="1"/>
</dbReference>
<proteinExistence type="inferred from homology"/>
<dbReference type="UniPathway" id="UPA00916">
    <property type="reaction ID" value="UER00889"/>
</dbReference>
<sequence>MDLVVRQPRRAEPGETLFGTDFSTGPGGKGLNQAIAAARAGASVRFIGAVGTDAFAERLRDRLVADGVDVEGLRTVPGATGIAQITVTDDGQNTIVVVPAANADRAFSVDDRATVAAASHLVVQLERPIELLEVALRHARDAGVTTVLTPAPARAGLDALLDLADVLVPNEGEAMMLSGRDDAESAAIELSRRAGTVIVTLGERGALVARGGAVVRHVGARPARAVDTTAAGDTFVGVLVAWLADGRSLDDALEAAVAGAAITVTRAGAAESMPSRDEIDRALASPVATGDV</sequence>
<evidence type="ECO:0000256" key="5">
    <source>
        <dbReference type="ARBA" id="ARBA00022840"/>
    </source>
</evidence>
<name>A0A5C8HZK7_9MICO</name>
<dbReference type="GO" id="GO:0005524">
    <property type="term" value="F:ATP binding"/>
    <property type="evidence" value="ECO:0007669"/>
    <property type="project" value="UniProtKB-UniRule"/>
</dbReference>
<comment type="subcellular location">
    <subcellularLocation>
        <location evidence="9">Cytoplasm</location>
    </subcellularLocation>
</comment>
<feature type="domain" description="Carbohydrate kinase PfkB" evidence="10">
    <location>
        <begin position="2"/>
        <end position="275"/>
    </location>
</feature>
<dbReference type="InterPro" id="IPR011877">
    <property type="entry name" value="Ribokinase"/>
</dbReference>
<evidence type="ECO:0000256" key="2">
    <source>
        <dbReference type="ARBA" id="ARBA00022723"/>
    </source>
</evidence>
<dbReference type="Proteomes" id="UP000321034">
    <property type="component" value="Unassembled WGS sequence"/>
</dbReference>
<feature type="binding site" evidence="9">
    <location>
        <position position="126"/>
    </location>
    <ligand>
        <name>substrate</name>
    </ligand>
</feature>
<keyword evidence="7 9" id="KW-0630">Potassium</keyword>
<evidence type="ECO:0000256" key="1">
    <source>
        <dbReference type="ARBA" id="ARBA00022679"/>
    </source>
</evidence>
<dbReference type="EC" id="2.7.1.229" evidence="9"/>
<dbReference type="CDD" id="cd01174">
    <property type="entry name" value="ribokinase"/>
    <property type="match status" value="1"/>
</dbReference>
<organism evidence="11 12">
    <name type="scientific">Microbacterium hatanonis</name>
    <dbReference type="NCBI Taxonomy" id="404366"/>
    <lineage>
        <taxon>Bacteria</taxon>
        <taxon>Bacillati</taxon>
        <taxon>Actinomycetota</taxon>
        <taxon>Actinomycetes</taxon>
        <taxon>Micrococcales</taxon>
        <taxon>Microbacteriaceae</taxon>
        <taxon>Microbacterium</taxon>
    </lineage>
</organism>
<keyword evidence="4 9" id="KW-0418">Kinase</keyword>
<comment type="function">
    <text evidence="9">Catalyzes the ATP-dependent phosphorylation of 2-deoxy-D-ribose to 2-deoxy-D-ribose 5-phosphate (dRib-5P), allowing the use of deoxyribose as the sole carbon source.</text>
</comment>
<gene>
    <name evidence="9" type="primary">deoK</name>
    <name evidence="11" type="ORF">FVP77_12790</name>
</gene>
<dbReference type="InterPro" id="IPR011611">
    <property type="entry name" value="PfkB_dom"/>
</dbReference>
<dbReference type="Gene3D" id="3.40.1190.20">
    <property type="match status" value="1"/>
</dbReference>
<comment type="similarity">
    <text evidence="9">Belongs to the carbohydrate kinase PfkB family. Deoxyribokinase subfamily.</text>
</comment>
<comment type="cofactor">
    <cofactor evidence="9">
        <name>Mg(2+)</name>
        <dbReference type="ChEBI" id="CHEBI:18420"/>
    </cofactor>
</comment>
<dbReference type="OrthoDB" id="9775849at2"/>
<dbReference type="HAMAP" id="MF_01987">
    <property type="entry name" value="Ribokinase"/>
    <property type="match status" value="1"/>
</dbReference>
<evidence type="ECO:0000256" key="7">
    <source>
        <dbReference type="ARBA" id="ARBA00022958"/>
    </source>
</evidence>
<evidence type="ECO:0000259" key="10">
    <source>
        <dbReference type="Pfam" id="PF00294"/>
    </source>
</evidence>
<feature type="binding site" evidence="9">
    <location>
        <position position="170"/>
    </location>
    <ligand>
        <name>ATP</name>
        <dbReference type="ChEBI" id="CHEBI:30616"/>
    </ligand>
</feature>
<feature type="active site" description="Proton acceptor" evidence="9">
    <location>
        <position position="233"/>
    </location>
</feature>
<dbReference type="GO" id="GO:0046872">
    <property type="term" value="F:metal ion binding"/>
    <property type="evidence" value="ECO:0007669"/>
    <property type="project" value="UniProtKB-KW"/>
</dbReference>
<evidence type="ECO:0000256" key="8">
    <source>
        <dbReference type="ARBA" id="ARBA00023277"/>
    </source>
</evidence>
<feature type="binding site" evidence="9">
    <location>
        <position position="229"/>
    </location>
    <ligand>
        <name>K(+)</name>
        <dbReference type="ChEBI" id="CHEBI:29103"/>
    </ligand>
</feature>
<dbReference type="GO" id="GO:0005829">
    <property type="term" value="C:cytosol"/>
    <property type="evidence" value="ECO:0007669"/>
    <property type="project" value="TreeGrafter"/>
</dbReference>
<dbReference type="PANTHER" id="PTHR10584:SF166">
    <property type="entry name" value="RIBOKINASE"/>
    <property type="match status" value="1"/>
</dbReference>
<feature type="binding site" evidence="9">
    <location>
        <begin position="232"/>
        <end position="233"/>
    </location>
    <ligand>
        <name>ATP</name>
        <dbReference type="ChEBI" id="CHEBI:30616"/>
    </ligand>
</feature>
<dbReference type="PRINTS" id="PR00990">
    <property type="entry name" value="RIBOKINASE"/>
</dbReference>
<comment type="catalytic activity">
    <reaction evidence="9">
        <text>2-deoxy-D-ribose + ATP = 2-deoxy-D-ribose 5-phosphate + ADP + H(+)</text>
        <dbReference type="Rhea" id="RHEA:30871"/>
        <dbReference type="ChEBI" id="CHEBI:15378"/>
        <dbReference type="ChEBI" id="CHEBI:30616"/>
        <dbReference type="ChEBI" id="CHEBI:62877"/>
        <dbReference type="ChEBI" id="CHEBI:90761"/>
        <dbReference type="ChEBI" id="CHEBI:456216"/>
        <dbReference type="EC" id="2.7.1.229"/>
    </reaction>
</comment>
<feature type="site" description="Important for substrate specificity" evidence="9">
    <location>
        <position position="1"/>
    </location>
</feature>
<keyword evidence="3 9" id="KW-0547">Nucleotide-binding</keyword>
<evidence type="ECO:0000256" key="6">
    <source>
        <dbReference type="ARBA" id="ARBA00022842"/>
    </source>
</evidence>
<feature type="binding site" evidence="9">
    <location>
        <begin position="28"/>
        <end position="32"/>
    </location>
    <ligand>
        <name>substrate</name>
    </ligand>
</feature>
<feature type="binding site" evidence="9">
    <location>
        <position position="268"/>
    </location>
    <ligand>
        <name>K(+)</name>
        <dbReference type="ChEBI" id="CHEBI:29103"/>
    </ligand>
</feature>
<dbReference type="GO" id="GO:0004747">
    <property type="term" value="F:ribokinase activity"/>
    <property type="evidence" value="ECO:0007669"/>
    <property type="project" value="InterPro"/>
</dbReference>
<comment type="caution">
    <text evidence="11">The sequence shown here is derived from an EMBL/GenBank/DDBJ whole genome shotgun (WGS) entry which is preliminary data.</text>
</comment>
<feature type="binding site" evidence="9">
    <location>
        <position position="227"/>
    </location>
    <ligand>
        <name>K(+)</name>
        <dbReference type="ChEBI" id="CHEBI:29103"/>
    </ligand>
</feature>
<comment type="caution">
    <text evidence="9">Lacks conserved residue(s) required for the propagation of feature annotation.</text>
</comment>
<dbReference type="AlphaFoldDB" id="A0A5C8HZK7"/>
<feature type="binding site" evidence="9">
    <location>
        <begin position="200"/>
        <end position="205"/>
    </location>
    <ligand>
        <name>ATP</name>
        <dbReference type="ChEBI" id="CHEBI:30616"/>
    </ligand>
</feature>
<comment type="subunit">
    <text evidence="9">Homodimer.</text>
</comment>
<keyword evidence="5 9" id="KW-0067">ATP-binding</keyword>
<evidence type="ECO:0000313" key="12">
    <source>
        <dbReference type="Proteomes" id="UP000321034"/>
    </source>
</evidence>
<feature type="binding site" evidence="9">
    <location>
        <position position="272"/>
    </location>
    <ligand>
        <name>K(+)</name>
        <dbReference type="ChEBI" id="CHEBI:29103"/>
    </ligand>
</feature>
<keyword evidence="8 9" id="KW-0119">Carbohydrate metabolism</keyword>
<feature type="binding site" evidence="9">
    <location>
        <position position="266"/>
    </location>
    <ligand>
        <name>K(+)</name>
        <dbReference type="ChEBI" id="CHEBI:29103"/>
    </ligand>
</feature>
<dbReference type="EMBL" id="VRSV01000002">
    <property type="protein sequence ID" value="TXK10504.1"/>
    <property type="molecule type" value="Genomic_DNA"/>
</dbReference>
<keyword evidence="9" id="KW-0963">Cytoplasm</keyword>
<dbReference type="GO" id="GO:0019303">
    <property type="term" value="P:D-ribose catabolic process"/>
    <property type="evidence" value="ECO:0007669"/>
    <property type="project" value="UniProtKB-UniPathway"/>
</dbReference>
<evidence type="ECO:0000313" key="11">
    <source>
        <dbReference type="EMBL" id="TXK10504.1"/>
    </source>
</evidence>
<keyword evidence="6 9" id="KW-0460">Magnesium</keyword>
<keyword evidence="2 9" id="KW-0479">Metal-binding</keyword>
<keyword evidence="1 9" id="KW-0808">Transferase</keyword>
<dbReference type="PANTHER" id="PTHR10584">
    <property type="entry name" value="SUGAR KINASE"/>
    <property type="match status" value="1"/>
</dbReference>
<evidence type="ECO:0000256" key="9">
    <source>
        <dbReference type="HAMAP-Rule" id="MF_01987"/>
    </source>
</evidence>
<keyword evidence="12" id="KW-1185">Reference proteome</keyword>